<dbReference type="GO" id="GO:0016747">
    <property type="term" value="F:acyltransferase activity, transferring groups other than amino-acyl groups"/>
    <property type="evidence" value="ECO:0007669"/>
    <property type="project" value="InterPro"/>
</dbReference>
<feature type="domain" description="N-acetyltransferase" evidence="1">
    <location>
        <begin position="22"/>
        <end position="184"/>
    </location>
</feature>
<dbReference type="InterPro" id="IPR000182">
    <property type="entry name" value="GNAT_dom"/>
</dbReference>
<dbReference type="CDD" id="cd04301">
    <property type="entry name" value="NAT_SF"/>
    <property type="match status" value="1"/>
</dbReference>
<evidence type="ECO:0000259" key="1">
    <source>
        <dbReference type="PROSITE" id="PS51186"/>
    </source>
</evidence>
<dbReference type="SUPFAM" id="SSF55729">
    <property type="entry name" value="Acyl-CoA N-acyltransferases (Nat)"/>
    <property type="match status" value="1"/>
</dbReference>
<evidence type="ECO:0000313" key="2">
    <source>
        <dbReference type="EMBL" id="KFA66028.1"/>
    </source>
</evidence>
<dbReference type="InterPro" id="IPR053144">
    <property type="entry name" value="Acetyltransferase_Butenolide"/>
</dbReference>
<keyword evidence="3" id="KW-1185">Reference proteome</keyword>
<proteinExistence type="predicted"/>
<accession>A0A084QPZ3</accession>
<dbReference type="PANTHER" id="PTHR43233:SF1">
    <property type="entry name" value="FAMILY N-ACETYLTRANSFERASE, PUTATIVE (AFU_ORTHOLOGUE AFUA_6G03350)-RELATED"/>
    <property type="match status" value="1"/>
</dbReference>
<dbReference type="PANTHER" id="PTHR43233">
    <property type="entry name" value="FAMILY N-ACETYLTRANSFERASE, PUTATIVE (AFU_ORTHOLOGUE AFUA_6G03350)-RELATED"/>
    <property type="match status" value="1"/>
</dbReference>
<dbReference type="STRING" id="1283841.A0A084QPZ3"/>
<dbReference type="OMA" id="ARCITDF"/>
<reference evidence="2 3" key="1">
    <citation type="journal article" date="2014" name="BMC Genomics">
        <title>Comparative genome sequencing reveals chemotype-specific gene clusters in the toxigenic black mold Stachybotrys.</title>
        <authorList>
            <person name="Semeiks J."/>
            <person name="Borek D."/>
            <person name="Otwinowski Z."/>
            <person name="Grishin N.V."/>
        </authorList>
    </citation>
    <scope>NUCLEOTIDE SEQUENCE [LARGE SCALE GENOMIC DNA]</scope>
    <source>
        <strain evidence="2 3">IBT 40285</strain>
    </source>
</reference>
<evidence type="ECO:0000313" key="3">
    <source>
        <dbReference type="Proteomes" id="UP000028524"/>
    </source>
</evidence>
<dbReference type="HOGENOM" id="CLU_086503_2_0_1"/>
<dbReference type="InParanoid" id="A0A084QPZ3"/>
<dbReference type="AlphaFoldDB" id="A0A084QPZ3"/>
<protein>
    <recommendedName>
        <fullName evidence="1">N-acetyltransferase domain-containing protein</fullName>
    </recommendedName>
</protein>
<dbReference type="PROSITE" id="PS51186">
    <property type="entry name" value="GNAT"/>
    <property type="match status" value="1"/>
</dbReference>
<gene>
    <name evidence="2" type="ORF">S40285_03727</name>
</gene>
<dbReference type="Pfam" id="PF00583">
    <property type="entry name" value="Acetyltransf_1"/>
    <property type="match status" value="1"/>
</dbReference>
<sequence>MANLATELRQKSWTKGAHLISTDASLIPIPDLIRIFDSPDIYWATSLPAPAMRAMLDNSLSFGLYELAADPPRALLGFARCITDFTTFLYLTDVWVSPACRGTGLGSWLVSCVREVAGQMPHLRRSMLVTGDWERSVPYYQRLMDMELVDSQPGKGVAVMTAKGRGHPNYGKDVVGEGWVLPET</sequence>
<name>A0A084QPZ3_STAC4</name>
<dbReference type="Proteomes" id="UP000028524">
    <property type="component" value="Unassembled WGS sequence"/>
</dbReference>
<dbReference type="InterPro" id="IPR016181">
    <property type="entry name" value="Acyl_CoA_acyltransferase"/>
</dbReference>
<dbReference type="OrthoDB" id="10039976at2759"/>
<dbReference type="EMBL" id="KL660504">
    <property type="protein sequence ID" value="KFA66028.1"/>
    <property type="molecule type" value="Genomic_DNA"/>
</dbReference>
<organism evidence="2 3">
    <name type="scientific">Stachybotrys chlorohalonatus (strain IBT 40285)</name>
    <dbReference type="NCBI Taxonomy" id="1283841"/>
    <lineage>
        <taxon>Eukaryota</taxon>
        <taxon>Fungi</taxon>
        <taxon>Dikarya</taxon>
        <taxon>Ascomycota</taxon>
        <taxon>Pezizomycotina</taxon>
        <taxon>Sordariomycetes</taxon>
        <taxon>Hypocreomycetidae</taxon>
        <taxon>Hypocreales</taxon>
        <taxon>Stachybotryaceae</taxon>
        <taxon>Stachybotrys</taxon>
    </lineage>
</organism>
<dbReference type="Gene3D" id="3.40.630.30">
    <property type="match status" value="1"/>
</dbReference>